<dbReference type="KEGG" id="mmc:Mmcs_2824"/>
<feature type="transmembrane region" description="Helical" evidence="5">
    <location>
        <begin position="97"/>
        <end position="119"/>
    </location>
</feature>
<accession>A0A5Q5BKW1</accession>
<protein>
    <recommendedName>
        <fullName evidence="7">DoxX family protein</fullName>
    </recommendedName>
</protein>
<evidence type="ECO:0000256" key="4">
    <source>
        <dbReference type="ARBA" id="ARBA00023136"/>
    </source>
</evidence>
<proteinExistence type="predicted"/>
<keyword evidence="3 5" id="KW-1133">Transmembrane helix</keyword>
<feature type="transmembrane region" description="Helical" evidence="5">
    <location>
        <begin position="6"/>
        <end position="27"/>
    </location>
</feature>
<evidence type="ECO:0000256" key="1">
    <source>
        <dbReference type="ARBA" id="ARBA00004141"/>
    </source>
</evidence>
<dbReference type="AlphaFoldDB" id="A0A5Q5BKW1"/>
<keyword evidence="2 5" id="KW-0812">Transmembrane</keyword>
<feature type="transmembrane region" description="Helical" evidence="5">
    <location>
        <begin position="67"/>
        <end position="85"/>
    </location>
</feature>
<dbReference type="EMBL" id="CP000384">
    <property type="protein sequence ID" value="ABG08931.1"/>
    <property type="molecule type" value="Genomic_DNA"/>
</dbReference>
<evidence type="ECO:0008006" key="7">
    <source>
        <dbReference type="Google" id="ProtNLM"/>
    </source>
</evidence>
<gene>
    <name evidence="6" type="ordered locus">Mmcs_2824</name>
</gene>
<name>A0A5Q5BKW1_MYCSS</name>
<organism evidence="6">
    <name type="scientific">Mycobacterium sp. (strain MCS)</name>
    <dbReference type="NCBI Taxonomy" id="164756"/>
    <lineage>
        <taxon>Bacteria</taxon>
        <taxon>Bacillati</taxon>
        <taxon>Actinomycetota</taxon>
        <taxon>Actinomycetes</taxon>
        <taxon>Mycobacteriales</taxon>
        <taxon>Mycobacteriaceae</taxon>
        <taxon>Mycobacterium</taxon>
    </lineage>
</organism>
<evidence type="ECO:0000256" key="5">
    <source>
        <dbReference type="SAM" id="Phobius"/>
    </source>
</evidence>
<reference evidence="6" key="1">
    <citation type="submission" date="2006-06" db="EMBL/GenBank/DDBJ databases">
        <title>Complete sequence of chromosome of Mycobacterium sp. MCS.</title>
        <authorList>
            <consortium name="US DOE Joint Genome Institute"/>
            <person name="Copeland A."/>
            <person name="Lucas S."/>
            <person name="Lapidus A."/>
            <person name="Barry K."/>
            <person name="Detter J.C."/>
            <person name="Glavina del Rio T."/>
            <person name="Hammon N."/>
            <person name="Israni S."/>
            <person name="Dalin E."/>
            <person name="Tice H."/>
            <person name="Pitluck S."/>
            <person name="Martinez M."/>
            <person name="Schmutz J."/>
            <person name="Larimer F."/>
            <person name="Land M."/>
            <person name="Hauser L."/>
            <person name="Kyrpides N."/>
            <person name="Kim E."/>
            <person name="Miller C.D."/>
            <person name="Hughes J.E."/>
            <person name="Anderson A.J."/>
            <person name="Sims R.C."/>
            <person name="Richardson P."/>
        </authorList>
    </citation>
    <scope>NUCLEOTIDE SEQUENCE [LARGE SCALE GENOMIC DNA]</scope>
    <source>
        <strain evidence="6">MCS</strain>
    </source>
</reference>
<comment type="subcellular location">
    <subcellularLocation>
        <location evidence="1">Membrane</location>
        <topology evidence="1">Multi-pass membrane protein</topology>
    </subcellularLocation>
</comment>
<evidence type="ECO:0000256" key="2">
    <source>
        <dbReference type="ARBA" id="ARBA00022692"/>
    </source>
</evidence>
<dbReference type="InterPro" id="IPR032808">
    <property type="entry name" value="DoxX"/>
</dbReference>
<keyword evidence="4 5" id="KW-0472">Membrane</keyword>
<sequence precursor="true">MEIALIIVSVGLAIFMAVAGFLNVFFVGDARENQVHLRISVGLTRFIGWCQWASVVGLIGGLFWRPLAIAAAIGLLLLLIGAVLAHRRVNDPLKEMLLAIAVFVLTAFVLAGHLSQLAADQGPTLAGELLQGDRYTQSPQ</sequence>
<evidence type="ECO:0000313" key="6">
    <source>
        <dbReference type="EMBL" id="ABG08931.1"/>
    </source>
</evidence>
<evidence type="ECO:0000256" key="3">
    <source>
        <dbReference type="ARBA" id="ARBA00022989"/>
    </source>
</evidence>
<dbReference type="GO" id="GO:0016020">
    <property type="term" value="C:membrane"/>
    <property type="evidence" value="ECO:0007669"/>
    <property type="project" value="UniProtKB-SubCell"/>
</dbReference>
<dbReference type="Pfam" id="PF13564">
    <property type="entry name" value="DoxX_2"/>
    <property type="match status" value="1"/>
</dbReference>